<feature type="region of interest" description="Disordered" evidence="2">
    <location>
        <begin position="191"/>
        <end position="215"/>
    </location>
</feature>
<dbReference type="NCBIfam" id="TIGR00451">
    <property type="entry name" value="unchar_dom_2"/>
    <property type="match status" value="1"/>
</dbReference>
<evidence type="ECO:0000256" key="2">
    <source>
        <dbReference type="SAM" id="MobiDB-lite"/>
    </source>
</evidence>
<name>A0A8H6F5S0_CANAX</name>
<dbReference type="AlphaFoldDB" id="A0A8H6F5S0"/>
<dbReference type="EMBL" id="JABWAD010000027">
    <property type="protein sequence ID" value="KAF6070302.1"/>
    <property type="molecule type" value="Genomic_DNA"/>
</dbReference>
<dbReference type="GO" id="GO:0003723">
    <property type="term" value="F:RNA binding"/>
    <property type="evidence" value="ECO:0007669"/>
    <property type="project" value="InterPro"/>
</dbReference>
<accession>A0A8H6F5S0</accession>
<keyword evidence="1" id="KW-0963">Cytoplasm</keyword>
<protein>
    <recommendedName>
        <fullName evidence="7">Translation machinery-associated protein 20</fullName>
    </recommendedName>
</protein>
<dbReference type="PANTHER" id="PTHR12217">
    <property type="entry name" value="EUKARYOTIC TRANSLATION INITIATION FACTOR 2D"/>
    <property type="match status" value="1"/>
</dbReference>
<dbReference type="InterPro" id="IPR041366">
    <property type="entry name" value="Pre-PUA"/>
</dbReference>
<dbReference type="Pfam" id="PF17832">
    <property type="entry name" value="Pre-PUA"/>
    <property type="match status" value="1"/>
</dbReference>
<evidence type="ECO:0000259" key="4">
    <source>
        <dbReference type="Pfam" id="PF26292"/>
    </source>
</evidence>
<organism evidence="5 6">
    <name type="scientific">Candida albicans</name>
    <name type="common">Yeast</name>
    <dbReference type="NCBI Taxonomy" id="5476"/>
    <lineage>
        <taxon>Eukaryota</taxon>
        <taxon>Fungi</taxon>
        <taxon>Dikarya</taxon>
        <taxon>Ascomycota</taxon>
        <taxon>Saccharomycotina</taxon>
        <taxon>Pichiomycetes</taxon>
        <taxon>Debaryomycetaceae</taxon>
        <taxon>Candida/Lodderomyces clade</taxon>
        <taxon>Candida</taxon>
    </lineage>
</organism>
<proteinExistence type="predicted"/>
<evidence type="ECO:0000256" key="1">
    <source>
        <dbReference type="ARBA" id="ARBA00022490"/>
    </source>
</evidence>
<dbReference type="InterPro" id="IPR048248">
    <property type="entry name" value="PUA_eIF2d-like"/>
</dbReference>
<reference evidence="5 6" key="1">
    <citation type="submission" date="2020-03" db="EMBL/GenBank/DDBJ databases">
        <title>FDA dAtabase for Regulatory Grade micrObial Sequences (FDA-ARGOS): Supporting development and validation of Infectious Disease Dx tests.</title>
        <authorList>
            <person name="Campos J."/>
            <person name="Goldberg B."/>
            <person name="Tallon L."/>
            <person name="Sadzewicz L."/>
            <person name="Vavikolanu K."/>
            <person name="Mehta A."/>
            <person name="Aluvathingal J."/>
            <person name="Nadendla S."/>
            <person name="Nandy P."/>
            <person name="Geyer C."/>
            <person name="Yan Y."/>
            <person name="Sichtig H."/>
        </authorList>
    </citation>
    <scope>NUCLEOTIDE SEQUENCE [LARGE SCALE GENOMIC DNA]</scope>
    <source>
        <strain evidence="5 6">FDAARGOS_656</strain>
    </source>
</reference>
<dbReference type="FunFam" id="3.10.400.20:FF:000010">
    <property type="entry name" value="Tma64p"/>
    <property type="match status" value="1"/>
</dbReference>
<dbReference type="Gene3D" id="3.10.400.20">
    <property type="match status" value="1"/>
</dbReference>
<gene>
    <name evidence="5" type="ORF">FOB64_002379</name>
</gene>
<feature type="domain" description="Eukaryotic translation initiation factor 2D-like PUA RNA-binding" evidence="4">
    <location>
        <begin position="97"/>
        <end position="178"/>
    </location>
</feature>
<evidence type="ECO:0000313" key="6">
    <source>
        <dbReference type="Proteomes" id="UP000536275"/>
    </source>
</evidence>
<dbReference type="InterPro" id="IPR039757">
    <property type="entry name" value="EIF2D"/>
</dbReference>
<dbReference type="GO" id="GO:0001731">
    <property type="term" value="P:formation of translation preinitiation complex"/>
    <property type="evidence" value="ECO:0007669"/>
    <property type="project" value="InterPro"/>
</dbReference>
<dbReference type="InterPro" id="IPR004521">
    <property type="entry name" value="Uncharacterised_CHP00451"/>
</dbReference>
<dbReference type="PANTHER" id="PTHR12217:SF4">
    <property type="entry name" value="EUKARYOTIC TRANSLATION INITIATION FACTOR 2D"/>
    <property type="match status" value="1"/>
</dbReference>
<dbReference type="Pfam" id="PF26292">
    <property type="entry name" value="PUA_elF2D"/>
    <property type="match status" value="1"/>
</dbReference>
<dbReference type="Proteomes" id="UP000536275">
    <property type="component" value="Unassembled WGS sequence"/>
</dbReference>
<evidence type="ECO:0000259" key="3">
    <source>
        <dbReference type="Pfam" id="PF17832"/>
    </source>
</evidence>
<feature type="domain" description="Pre-PUA" evidence="3">
    <location>
        <begin position="2"/>
        <end position="94"/>
    </location>
</feature>
<dbReference type="PROSITE" id="PS50890">
    <property type="entry name" value="PUA"/>
    <property type="match status" value="1"/>
</dbReference>
<dbReference type="SUPFAM" id="SSF88697">
    <property type="entry name" value="PUA domain-like"/>
    <property type="match status" value="1"/>
</dbReference>
<comment type="caution">
    <text evidence="5">The sequence shown here is derived from an EMBL/GenBank/DDBJ whole genome shotgun (WGS) entry which is preliminary data.</text>
</comment>
<dbReference type="GO" id="GO:0003743">
    <property type="term" value="F:translation initiation factor activity"/>
    <property type="evidence" value="ECO:0007669"/>
    <property type="project" value="InterPro"/>
</dbReference>
<dbReference type="CDD" id="cd21156">
    <property type="entry name" value="PUA_eIF2d-like"/>
    <property type="match status" value="1"/>
</dbReference>
<evidence type="ECO:0008006" key="7">
    <source>
        <dbReference type="Google" id="ProtNLM"/>
    </source>
</evidence>
<sequence length="215" mass="23845">MFKKPAQIKPSSNIKTSERKRLLSCIADAYSLPLEELTKEETEKILPSTIKKASFVSFEKVSGSIYFDENEVPVWFHTRDSDIYPTIFTLMKYPTILPTIATHPHVLGVLAKGADLMLPGTVPPFDKRAVKGAIVGIVSHDNPQKVTAIGHCKLNMAQFDSVVGRSGVAVEIIHHLDDTLLEKKELTIPVSDTVKEQSNETVPEPKPPKNRNMNS</sequence>
<evidence type="ECO:0000313" key="5">
    <source>
        <dbReference type="EMBL" id="KAF6070302.1"/>
    </source>
</evidence>
<dbReference type="InterPro" id="IPR015947">
    <property type="entry name" value="PUA-like_sf"/>
</dbReference>